<name>A0A2P2EDW0_9PROT</name>
<sequence>MPSRALRDYVDLQRGNTYKGTLLGLPGPKLLGLGSIQRNGGFKGGSLKSYGGESDARILLRPGDVYVSLKDVTQSADLLGAVARVPHEVEQGRLTQDTVKLEFKDGAPISLIYWVLRSPEYRGFCRSFATGTTNLGLPREDFLAYLIPDPTPARLQMVAVLDALEDKIEVNRRMNETLEAMARAIFKDWFVDFGPTRAKMEGRAPYLAPDIWSLFPDRLDDEGKPEGWVVTQLDKLLSVLETGGRPKGGVSSYRYGVPSVGAESITRLGEFDFGKTKYVPEEFFNSMKKGHVQSRDVLLYKDGGKPGLFEPHVTLFGDDFPFPRFAINEHVYRIRVQEDFGQNCLYFWLSTEAAKAEMRIKGTGVAIPGLNSTQVRSLSVIIPSDGLAKRLDRILEPFVTRVLANCNEARTLATTRDFLLPKLMSGEVRVKDAEAMAEEVL</sequence>
<dbReference type="Gene3D" id="3.90.220.20">
    <property type="entry name" value="DNA methylase specificity domains"/>
    <property type="match status" value="2"/>
</dbReference>
<dbReference type="GO" id="GO:0009307">
    <property type="term" value="P:DNA restriction-modification system"/>
    <property type="evidence" value="ECO:0007669"/>
    <property type="project" value="UniProtKB-KW"/>
</dbReference>
<dbReference type="InterPro" id="IPR044946">
    <property type="entry name" value="Restrct_endonuc_typeI_TRD_sf"/>
</dbReference>
<keyword evidence="4" id="KW-1185">Reference proteome</keyword>
<evidence type="ECO:0000256" key="1">
    <source>
        <dbReference type="ARBA" id="ARBA00022747"/>
    </source>
</evidence>
<dbReference type="RefSeq" id="WP_238165038.1">
    <property type="nucleotide sequence ID" value="NZ_BFBR01000011.1"/>
</dbReference>
<proteinExistence type="predicted"/>
<evidence type="ECO:0000256" key="2">
    <source>
        <dbReference type="ARBA" id="ARBA00023125"/>
    </source>
</evidence>
<keyword evidence="2" id="KW-0238">DNA-binding</keyword>
<protein>
    <recommendedName>
        <fullName evidence="5">Type I restriction modification DNA specificity domain-containing protein</fullName>
    </recommendedName>
</protein>
<evidence type="ECO:0008006" key="5">
    <source>
        <dbReference type="Google" id="ProtNLM"/>
    </source>
</evidence>
<dbReference type="AlphaFoldDB" id="A0A2P2EDW0"/>
<gene>
    <name evidence="3" type="ORF">PbB2_02946</name>
</gene>
<dbReference type="REBASE" id="263328">
    <property type="entry name" value="S.PbaCO2ORF2947P"/>
</dbReference>
<accession>A0A2P2EDW0</accession>
<reference evidence="3 4" key="1">
    <citation type="journal article" date="2018" name="Genome Announc.">
        <title>Draft Genome Sequence of "Candidatus Phycosocius bacilliformis," an Alphaproteobacterial Ectosymbiont of the Hydrocarbon-Producing Green Alga Botryococcus braunii.</title>
        <authorList>
            <person name="Tanabe Y."/>
            <person name="Yamaguchi H."/>
            <person name="Watanabe M.M."/>
        </authorList>
    </citation>
    <scope>NUCLEOTIDE SEQUENCE [LARGE SCALE GENOMIC DNA]</scope>
    <source>
        <strain evidence="3 4">BOTRYCO-2</strain>
    </source>
</reference>
<dbReference type="GO" id="GO:0003677">
    <property type="term" value="F:DNA binding"/>
    <property type="evidence" value="ECO:0007669"/>
    <property type="project" value="UniProtKB-KW"/>
</dbReference>
<dbReference type="PANTHER" id="PTHR30408:SF13">
    <property type="entry name" value="TYPE I RESTRICTION ENZYME HINDI SPECIFICITY SUBUNIT"/>
    <property type="match status" value="1"/>
</dbReference>
<dbReference type="SUPFAM" id="SSF116734">
    <property type="entry name" value="DNA methylase specificity domain"/>
    <property type="match status" value="2"/>
</dbReference>
<evidence type="ECO:0000313" key="4">
    <source>
        <dbReference type="Proteomes" id="UP000245086"/>
    </source>
</evidence>
<organism evidence="3 4">
    <name type="scientific">Candidatus Phycosocius bacilliformis</name>
    <dbReference type="NCBI Taxonomy" id="1445552"/>
    <lineage>
        <taxon>Bacteria</taxon>
        <taxon>Pseudomonadati</taxon>
        <taxon>Pseudomonadota</taxon>
        <taxon>Alphaproteobacteria</taxon>
        <taxon>Caulobacterales</taxon>
        <taxon>Caulobacterales incertae sedis</taxon>
        <taxon>Candidatus Phycosocius</taxon>
    </lineage>
</organism>
<dbReference type="PANTHER" id="PTHR30408">
    <property type="entry name" value="TYPE-1 RESTRICTION ENZYME ECOKI SPECIFICITY PROTEIN"/>
    <property type="match status" value="1"/>
</dbReference>
<keyword evidence="1" id="KW-0680">Restriction system</keyword>
<comment type="caution">
    <text evidence="3">The sequence shown here is derived from an EMBL/GenBank/DDBJ whole genome shotgun (WGS) entry which is preliminary data.</text>
</comment>
<dbReference type="EMBL" id="BFBR01000011">
    <property type="protein sequence ID" value="GBF59254.1"/>
    <property type="molecule type" value="Genomic_DNA"/>
</dbReference>
<dbReference type="InterPro" id="IPR052021">
    <property type="entry name" value="Type-I_RS_S_subunit"/>
</dbReference>
<evidence type="ECO:0000313" key="3">
    <source>
        <dbReference type="EMBL" id="GBF59254.1"/>
    </source>
</evidence>
<dbReference type="Proteomes" id="UP000245086">
    <property type="component" value="Unassembled WGS sequence"/>
</dbReference>